<keyword evidence="5 14" id="KW-0375">Hydrogen ion transport</keyword>
<dbReference type="CDD" id="cd18110">
    <property type="entry name" value="ATP-synt_F1_beta_C"/>
    <property type="match status" value="1"/>
</dbReference>
<accession>A0A1L9BGN9</accession>
<sequence length="481" mass="51945">MSAQVPTVGKVTQVLGPVVDVEFPPGGLPEVFTALKLTNPNISAEQNNLTLEVAQHLGENTVRCISMDTTEGLGRGQAVVNTGAPIQAPVGKATLGRILNVTGEPVDEKGPVAAKESWSIHRPPPPFTEQDVRVQMFETGIKVIDLLAPYTRGGKIGLFGGAGVGKTVLLQELIRNVAVERGGFSVFAGVGERTREGNDLYHEMQESNVIKVDNLEESQVVLVYGQMNEPPGARARVALTALTIAEYFRDVEGRDVLLFVDNIFRFTQAGSEVSALLGRIPSAVGYQPTLATEMGGLQERITSTTKGSVTSVQAIYVPADDLTDPAPATTFAHLDATTVLNRAISELGIYPAVDPLDSTSRILSPDVVGQEHYTVARRVQGILQRYKELQDIIAILGMDELSEDDKMLVARARKIQKFLSQPFHVAEIFTGAKGKYVKLQDTIQGFKEIAEGKHDDLPESAFYMVGGIDEAIEKARKIVAS</sequence>
<keyword evidence="9 14" id="KW-0472">Membrane</keyword>
<dbReference type="PANTHER" id="PTHR15184">
    <property type="entry name" value="ATP SYNTHASE"/>
    <property type="match status" value="1"/>
</dbReference>
<dbReference type="FunFam" id="2.40.10.170:FF:000005">
    <property type="entry name" value="ATP synthase subunit beta"/>
    <property type="match status" value="1"/>
</dbReference>
<keyword evidence="8 14" id="KW-0406">Ion transport</keyword>
<dbReference type="InterPro" id="IPR024034">
    <property type="entry name" value="ATPase_F1/V1_b/a_C"/>
</dbReference>
<comment type="catalytic activity">
    <reaction evidence="14">
        <text>ATP + H2O + 4 H(+)(in) = ADP + phosphate + 5 H(+)(out)</text>
        <dbReference type="Rhea" id="RHEA:57720"/>
        <dbReference type="ChEBI" id="CHEBI:15377"/>
        <dbReference type="ChEBI" id="CHEBI:15378"/>
        <dbReference type="ChEBI" id="CHEBI:30616"/>
        <dbReference type="ChEBI" id="CHEBI:43474"/>
        <dbReference type="ChEBI" id="CHEBI:456216"/>
        <dbReference type="EC" id="7.1.2.2"/>
    </reaction>
</comment>
<evidence type="ECO:0000256" key="12">
    <source>
        <dbReference type="ARBA" id="ARBA00052325"/>
    </source>
</evidence>
<keyword evidence="7 14" id="KW-1278">Translocase</keyword>
<dbReference type="GO" id="GO:0005524">
    <property type="term" value="F:ATP binding"/>
    <property type="evidence" value="ECO:0007669"/>
    <property type="project" value="UniProtKB-UniRule"/>
</dbReference>
<dbReference type="FunFam" id="1.10.1140.10:FF:000001">
    <property type="entry name" value="ATP synthase subunit beta"/>
    <property type="match status" value="1"/>
</dbReference>
<comment type="caution">
    <text evidence="16">The sequence shown here is derived from an EMBL/GenBank/DDBJ whole genome shotgun (WGS) entry which is preliminary data.</text>
</comment>
<dbReference type="Pfam" id="PF22919">
    <property type="entry name" value="ATP-synt_VA_C"/>
    <property type="match status" value="1"/>
</dbReference>
<dbReference type="Pfam" id="PF00006">
    <property type="entry name" value="ATP-synt_ab"/>
    <property type="match status" value="1"/>
</dbReference>
<comment type="subcellular location">
    <subcellularLocation>
        <location evidence="14">Cell membrane</location>
        <topology evidence="14">Peripheral membrane protein</topology>
    </subcellularLocation>
    <subcellularLocation>
        <location evidence="1">Membrane</location>
    </subcellularLocation>
</comment>
<dbReference type="CDD" id="cd18115">
    <property type="entry name" value="ATP-synt_F1_beta_N"/>
    <property type="match status" value="1"/>
</dbReference>
<dbReference type="HAMAP" id="MF_01347">
    <property type="entry name" value="ATP_synth_beta_bact"/>
    <property type="match status" value="1"/>
</dbReference>
<dbReference type="EC" id="7.1.2.2" evidence="14"/>
<dbReference type="InterPro" id="IPR005722">
    <property type="entry name" value="ATP_synth_F1_bsu"/>
</dbReference>
<keyword evidence="17" id="KW-1185">Reference proteome</keyword>
<dbReference type="CDD" id="cd01133">
    <property type="entry name" value="F1-ATPase_beta_CD"/>
    <property type="match status" value="1"/>
</dbReference>
<evidence type="ECO:0000256" key="11">
    <source>
        <dbReference type="ARBA" id="ARBA00023310"/>
    </source>
</evidence>
<comment type="function">
    <text evidence="14">Produces ATP from ADP in the presence of a proton gradient across the membrane. The catalytic sites are hosted primarily by the beta subunits.</text>
</comment>
<evidence type="ECO:0000256" key="13">
    <source>
        <dbReference type="ARBA" id="ARBA00059242"/>
    </source>
</evidence>
<evidence type="ECO:0000313" key="16">
    <source>
        <dbReference type="EMBL" id="OJH41358.1"/>
    </source>
</evidence>
<dbReference type="RefSeq" id="WP_071897873.1">
    <property type="nucleotide sequence ID" value="NZ_MPIN01000002.1"/>
</dbReference>
<dbReference type="FunFam" id="3.40.50.300:FF:000026">
    <property type="entry name" value="ATP synthase subunit beta"/>
    <property type="match status" value="1"/>
</dbReference>
<comment type="similarity">
    <text evidence="2 14">Belongs to the ATPase alpha/beta chains family.</text>
</comment>
<proteinExistence type="inferred from homology"/>
<dbReference type="AlphaFoldDB" id="A0A1L9BGN9"/>
<keyword evidence="11 14" id="KW-0066">ATP synthesis</keyword>
<dbReference type="PANTHER" id="PTHR15184:SF71">
    <property type="entry name" value="ATP SYNTHASE SUBUNIT BETA, MITOCHONDRIAL"/>
    <property type="match status" value="1"/>
</dbReference>
<comment type="catalytic activity">
    <reaction evidence="12">
        <text>4 Na(+)(in) + ATP + H2O = 4 Na(+)(out) + ADP + phosphate + H(+)</text>
        <dbReference type="Rhea" id="RHEA:58156"/>
        <dbReference type="ChEBI" id="CHEBI:15377"/>
        <dbReference type="ChEBI" id="CHEBI:15378"/>
        <dbReference type="ChEBI" id="CHEBI:29101"/>
        <dbReference type="ChEBI" id="CHEBI:30616"/>
        <dbReference type="ChEBI" id="CHEBI:43474"/>
        <dbReference type="ChEBI" id="CHEBI:456216"/>
        <dbReference type="EC" id="7.2.2.1"/>
    </reaction>
</comment>
<dbReference type="InterPro" id="IPR000194">
    <property type="entry name" value="ATPase_F1/V1/A1_a/bsu_nucl-bd"/>
</dbReference>
<evidence type="ECO:0000256" key="1">
    <source>
        <dbReference type="ARBA" id="ARBA00004370"/>
    </source>
</evidence>
<dbReference type="InterPro" id="IPR050053">
    <property type="entry name" value="ATPase_alpha/beta_chains"/>
</dbReference>
<evidence type="ECO:0000256" key="14">
    <source>
        <dbReference type="HAMAP-Rule" id="MF_01347"/>
    </source>
</evidence>
<dbReference type="GO" id="GO:0045259">
    <property type="term" value="C:proton-transporting ATP synthase complex"/>
    <property type="evidence" value="ECO:0007669"/>
    <property type="project" value="UniProtKB-KW"/>
</dbReference>
<dbReference type="EMBL" id="MPIN01000002">
    <property type="protein sequence ID" value="OJH41358.1"/>
    <property type="molecule type" value="Genomic_DNA"/>
</dbReference>
<protein>
    <recommendedName>
        <fullName evidence="14">ATP synthase subunit beta</fullName>
        <ecNumber evidence="14">7.1.2.2</ecNumber>
    </recommendedName>
    <alternativeName>
        <fullName evidence="14">ATP synthase F1 sector subunit beta</fullName>
    </alternativeName>
    <alternativeName>
        <fullName evidence="14">F-ATPase subunit beta</fullName>
    </alternativeName>
</protein>
<keyword evidence="3 14" id="KW-0813">Transport</keyword>
<dbReference type="Proteomes" id="UP000182229">
    <property type="component" value="Unassembled WGS sequence"/>
</dbReference>
<feature type="binding site" evidence="14">
    <location>
        <begin position="160"/>
        <end position="167"/>
    </location>
    <ligand>
        <name>ATP</name>
        <dbReference type="ChEBI" id="CHEBI:30616"/>
    </ligand>
</feature>
<evidence type="ECO:0000313" key="17">
    <source>
        <dbReference type="Proteomes" id="UP000182229"/>
    </source>
</evidence>
<comment type="function">
    <text evidence="13">Produces ATP from ADP in the presence of a sodium ion gradient across the membrane. The beta chain is the catalytic subunit.</text>
</comment>
<dbReference type="InterPro" id="IPR055190">
    <property type="entry name" value="ATP-synt_VA_C"/>
</dbReference>
<evidence type="ECO:0000256" key="7">
    <source>
        <dbReference type="ARBA" id="ARBA00022967"/>
    </source>
</evidence>
<dbReference type="InterPro" id="IPR020003">
    <property type="entry name" value="ATPase_a/bsu_AS"/>
</dbReference>
<feature type="domain" description="AAA+ ATPase" evidence="15">
    <location>
        <begin position="152"/>
        <end position="423"/>
    </location>
</feature>
<evidence type="ECO:0000256" key="8">
    <source>
        <dbReference type="ARBA" id="ARBA00023065"/>
    </source>
</evidence>
<dbReference type="GO" id="GO:0046962">
    <property type="term" value="F:sodium-transporting ATPase activity, rotational mechanism"/>
    <property type="evidence" value="ECO:0007669"/>
    <property type="project" value="UniProtKB-EC"/>
</dbReference>
<dbReference type="SUPFAM" id="SSF47917">
    <property type="entry name" value="C-terminal domain of alpha and beta subunits of F1 ATP synthase"/>
    <property type="match status" value="1"/>
</dbReference>
<dbReference type="GO" id="GO:0046933">
    <property type="term" value="F:proton-transporting ATP synthase activity, rotational mechanism"/>
    <property type="evidence" value="ECO:0007669"/>
    <property type="project" value="UniProtKB-UniRule"/>
</dbReference>
<dbReference type="NCBIfam" id="TIGR01039">
    <property type="entry name" value="atpD"/>
    <property type="match status" value="1"/>
</dbReference>
<keyword evidence="4 14" id="KW-0547">Nucleotide-binding</keyword>
<dbReference type="Gene3D" id="1.10.1140.10">
    <property type="entry name" value="Bovine Mitochondrial F1-atpase, Atp Synthase Beta Chain, Chain D, domain 3"/>
    <property type="match status" value="1"/>
</dbReference>
<dbReference type="SUPFAM" id="SSF52540">
    <property type="entry name" value="P-loop containing nucleoside triphosphate hydrolases"/>
    <property type="match status" value="1"/>
</dbReference>
<keyword evidence="14" id="KW-1003">Cell membrane</keyword>
<dbReference type="STRING" id="83449.BON30_10860"/>
<keyword evidence="6 14" id="KW-0067">ATP-binding</keyword>
<evidence type="ECO:0000256" key="10">
    <source>
        <dbReference type="ARBA" id="ARBA00023196"/>
    </source>
</evidence>
<organism evidence="16 17">
    <name type="scientific">Cystobacter ferrugineus</name>
    <dbReference type="NCBI Taxonomy" id="83449"/>
    <lineage>
        <taxon>Bacteria</taxon>
        <taxon>Pseudomonadati</taxon>
        <taxon>Myxococcota</taxon>
        <taxon>Myxococcia</taxon>
        <taxon>Myxococcales</taxon>
        <taxon>Cystobacterineae</taxon>
        <taxon>Archangiaceae</taxon>
        <taxon>Cystobacter</taxon>
    </lineage>
</organism>
<evidence type="ECO:0000256" key="6">
    <source>
        <dbReference type="ARBA" id="ARBA00022840"/>
    </source>
</evidence>
<gene>
    <name evidence="14" type="primary">atpD</name>
    <name evidence="16" type="ORF">BON30_10860</name>
</gene>
<dbReference type="PIRSF" id="PIRSF039072">
    <property type="entry name" value="ATPase_subunit_beta"/>
    <property type="match status" value="1"/>
</dbReference>
<evidence type="ECO:0000259" key="15">
    <source>
        <dbReference type="SMART" id="SM00382"/>
    </source>
</evidence>
<dbReference type="InterPro" id="IPR004100">
    <property type="entry name" value="ATPase_F1/V1/A1_a/bsu_N"/>
</dbReference>
<reference evidence="16 17" key="2">
    <citation type="submission" date="2016-12" db="EMBL/GenBank/DDBJ databases">
        <title>Draft Genome Sequence of Cystobacter ferrugineus Strain Cbfe23.</title>
        <authorList>
            <person name="Akbar S."/>
            <person name="Dowd S.E."/>
            <person name="Stevens D.C."/>
        </authorList>
    </citation>
    <scope>NUCLEOTIDE SEQUENCE [LARGE SCALE GENOMIC DNA]</scope>
    <source>
        <strain evidence="16 17">Cbfe23</strain>
    </source>
</reference>
<evidence type="ECO:0000256" key="9">
    <source>
        <dbReference type="ARBA" id="ARBA00023136"/>
    </source>
</evidence>
<dbReference type="OrthoDB" id="9801639at2"/>
<dbReference type="InterPro" id="IPR036121">
    <property type="entry name" value="ATPase_F1/V1/A1_a/bsu_N_sf"/>
</dbReference>
<dbReference type="Pfam" id="PF02874">
    <property type="entry name" value="ATP-synt_ab_N"/>
    <property type="match status" value="1"/>
</dbReference>
<evidence type="ECO:0000256" key="5">
    <source>
        <dbReference type="ARBA" id="ARBA00022781"/>
    </source>
</evidence>
<dbReference type="PROSITE" id="PS00152">
    <property type="entry name" value="ATPASE_ALPHA_BETA"/>
    <property type="match status" value="1"/>
</dbReference>
<keyword evidence="10 14" id="KW-0139">CF(1)</keyword>
<evidence type="ECO:0000256" key="3">
    <source>
        <dbReference type="ARBA" id="ARBA00022448"/>
    </source>
</evidence>
<dbReference type="InterPro" id="IPR027417">
    <property type="entry name" value="P-loop_NTPase"/>
</dbReference>
<dbReference type="Gene3D" id="3.40.50.300">
    <property type="entry name" value="P-loop containing nucleotide triphosphate hydrolases"/>
    <property type="match status" value="1"/>
</dbReference>
<dbReference type="Gene3D" id="2.40.10.170">
    <property type="match status" value="1"/>
</dbReference>
<evidence type="ECO:0000256" key="4">
    <source>
        <dbReference type="ARBA" id="ARBA00022741"/>
    </source>
</evidence>
<dbReference type="SUPFAM" id="SSF50615">
    <property type="entry name" value="N-terminal domain of alpha and beta subunits of F1 ATP synthase"/>
    <property type="match status" value="1"/>
</dbReference>
<dbReference type="SMART" id="SM00382">
    <property type="entry name" value="AAA"/>
    <property type="match status" value="1"/>
</dbReference>
<dbReference type="GO" id="GO:0005886">
    <property type="term" value="C:plasma membrane"/>
    <property type="evidence" value="ECO:0007669"/>
    <property type="project" value="UniProtKB-SubCell"/>
</dbReference>
<name>A0A1L9BGN9_9BACT</name>
<reference evidence="17" key="1">
    <citation type="submission" date="2016-11" db="EMBL/GenBank/DDBJ databases">
        <authorList>
            <person name="Shukria A."/>
            <person name="Stevens D.C."/>
        </authorList>
    </citation>
    <scope>NUCLEOTIDE SEQUENCE [LARGE SCALE GENOMIC DNA]</scope>
    <source>
        <strain evidence="17">Cbfe23</strain>
    </source>
</reference>
<dbReference type="InterPro" id="IPR003593">
    <property type="entry name" value="AAA+_ATPase"/>
</dbReference>
<evidence type="ECO:0000256" key="2">
    <source>
        <dbReference type="ARBA" id="ARBA00008936"/>
    </source>
</evidence>